<sequence length="30" mass="3367">MVFPPQRAPIGHVVSHDFCTLPVLMAEMWG</sequence>
<name>A0A0E9PWP8_ANGAN</name>
<dbReference type="AlphaFoldDB" id="A0A0E9PWP8"/>
<dbReference type="EMBL" id="GBXM01100062">
    <property type="protein sequence ID" value="JAH08515.1"/>
    <property type="molecule type" value="Transcribed_RNA"/>
</dbReference>
<reference evidence="1" key="1">
    <citation type="submission" date="2014-11" db="EMBL/GenBank/DDBJ databases">
        <authorList>
            <person name="Amaro Gonzalez C."/>
        </authorList>
    </citation>
    <scope>NUCLEOTIDE SEQUENCE</scope>
</reference>
<accession>A0A0E9PWP8</accession>
<evidence type="ECO:0000313" key="1">
    <source>
        <dbReference type="EMBL" id="JAH08515.1"/>
    </source>
</evidence>
<protein>
    <submittedName>
        <fullName evidence="1">Uncharacterized protein</fullName>
    </submittedName>
</protein>
<reference evidence="1" key="2">
    <citation type="journal article" date="2015" name="Fish Shellfish Immunol.">
        <title>Early steps in the European eel (Anguilla anguilla)-Vibrio vulnificus interaction in the gills: Role of the RtxA13 toxin.</title>
        <authorList>
            <person name="Callol A."/>
            <person name="Pajuelo D."/>
            <person name="Ebbesson L."/>
            <person name="Teles M."/>
            <person name="MacKenzie S."/>
            <person name="Amaro C."/>
        </authorList>
    </citation>
    <scope>NUCLEOTIDE SEQUENCE</scope>
</reference>
<organism evidence="1">
    <name type="scientific">Anguilla anguilla</name>
    <name type="common">European freshwater eel</name>
    <name type="synonym">Muraena anguilla</name>
    <dbReference type="NCBI Taxonomy" id="7936"/>
    <lineage>
        <taxon>Eukaryota</taxon>
        <taxon>Metazoa</taxon>
        <taxon>Chordata</taxon>
        <taxon>Craniata</taxon>
        <taxon>Vertebrata</taxon>
        <taxon>Euteleostomi</taxon>
        <taxon>Actinopterygii</taxon>
        <taxon>Neopterygii</taxon>
        <taxon>Teleostei</taxon>
        <taxon>Anguilliformes</taxon>
        <taxon>Anguillidae</taxon>
        <taxon>Anguilla</taxon>
    </lineage>
</organism>
<proteinExistence type="predicted"/>